<organism evidence="2 3">
    <name type="scientific">Gimesia maris</name>
    <dbReference type="NCBI Taxonomy" id="122"/>
    <lineage>
        <taxon>Bacteria</taxon>
        <taxon>Pseudomonadati</taxon>
        <taxon>Planctomycetota</taxon>
        <taxon>Planctomycetia</taxon>
        <taxon>Planctomycetales</taxon>
        <taxon>Planctomycetaceae</taxon>
        <taxon>Gimesia</taxon>
    </lineage>
</organism>
<evidence type="ECO:0000256" key="1">
    <source>
        <dbReference type="SAM" id="Phobius"/>
    </source>
</evidence>
<evidence type="ECO:0000313" key="2">
    <source>
        <dbReference type="EMBL" id="HCO26638.1"/>
    </source>
</evidence>
<evidence type="ECO:0000313" key="3">
    <source>
        <dbReference type="Proteomes" id="UP000263642"/>
    </source>
</evidence>
<comment type="caution">
    <text evidence="2">The sequence shown here is derived from an EMBL/GenBank/DDBJ whole genome shotgun (WGS) entry which is preliminary data.</text>
</comment>
<gene>
    <name evidence="2" type="ORF">DIT97_27840</name>
</gene>
<sequence length="95" mass="10754">MSKKSTFLKSLLVFPSGYLVVLLGFDLKYYNASEMAYTVPMYPWPTYMKFVLAVLSCLTTTVILCYFVFKQETVNQNGSAPLIQEDAEESASKEL</sequence>
<proteinExistence type="predicted"/>
<keyword evidence="1" id="KW-0472">Membrane</keyword>
<feature type="transmembrane region" description="Helical" evidence="1">
    <location>
        <begin position="12"/>
        <end position="30"/>
    </location>
</feature>
<protein>
    <submittedName>
        <fullName evidence="2">Uncharacterized protein</fullName>
    </submittedName>
</protein>
<keyword evidence="1" id="KW-0812">Transmembrane</keyword>
<reference evidence="2 3" key="1">
    <citation type="journal article" date="2018" name="Nat. Biotechnol.">
        <title>A standardized bacterial taxonomy based on genome phylogeny substantially revises the tree of life.</title>
        <authorList>
            <person name="Parks D.H."/>
            <person name="Chuvochina M."/>
            <person name="Waite D.W."/>
            <person name="Rinke C."/>
            <person name="Skarshewski A."/>
            <person name="Chaumeil P.A."/>
            <person name="Hugenholtz P."/>
        </authorList>
    </citation>
    <scope>NUCLEOTIDE SEQUENCE [LARGE SCALE GENOMIC DNA]</scope>
    <source>
        <strain evidence="2">UBA9375</strain>
    </source>
</reference>
<keyword evidence="1" id="KW-1133">Transmembrane helix</keyword>
<feature type="transmembrane region" description="Helical" evidence="1">
    <location>
        <begin position="50"/>
        <end position="69"/>
    </location>
</feature>
<dbReference type="Proteomes" id="UP000263642">
    <property type="component" value="Unassembled WGS sequence"/>
</dbReference>
<dbReference type="AlphaFoldDB" id="A0A3D3REW3"/>
<dbReference type="EMBL" id="DQAY01000166">
    <property type="protein sequence ID" value="HCO26638.1"/>
    <property type="molecule type" value="Genomic_DNA"/>
</dbReference>
<accession>A0A3D3REW3</accession>
<name>A0A3D3REW3_9PLAN</name>